<gene>
    <name evidence="2" type="ORF">SAMN06296241_2633</name>
</gene>
<dbReference type="CDD" id="cd07561">
    <property type="entry name" value="Peptidase_S41_CPP_like"/>
    <property type="match status" value="1"/>
</dbReference>
<dbReference type="InterPro" id="IPR005151">
    <property type="entry name" value="Tail-specific_protease"/>
</dbReference>
<dbReference type="GO" id="GO:0030288">
    <property type="term" value="C:outer membrane-bounded periplasmic space"/>
    <property type="evidence" value="ECO:0007669"/>
    <property type="project" value="TreeGrafter"/>
</dbReference>
<dbReference type="GO" id="GO:0004175">
    <property type="term" value="F:endopeptidase activity"/>
    <property type="evidence" value="ECO:0007669"/>
    <property type="project" value="TreeGrafter"/>
</dbReference>
<dbReference type="Pfam" id="PF03572">
    <property type="entry name" value="Peptidase_S41"/>
    <property type="match status" value="1"/>
</dbReference>
<reference evidence="3" key="1">
    <citation type="submission" date="2017-09" db="EMBL/GenBank/DDBJ databases">
        <authorList>
            <person name="Varghese N."/>
            <person name="Submissions S."/>
        </authorList>
    </citation>
    <scope>NUCLEOTIDE SEQUENCE [LARGE SCALE GENOMIC DNA]</scope>
    <source>
        <strain evidence="3">CGMCC 1.12641</strain>
    </source>
</reference>
<organism evidence="2 3">
    <name type="scientific">Salinimicrobium sediminis</name>
    <dbReference type="NCBI Taxonomy" id="1343891"/>
    <lineage>
        <taxon>Bacteria</taxon>
        <taxon>Pseudomonadati</taxon>
        <taxon>Bacteroidota</taxon>
        <taxon>Flavobacteriia</taxon>
        <taxon>Flavobacteriales</taxon>
        <taxon>Flavobacteriaceae</taxon>
        <taxon>Salinimicrobium</taxon>
    </lineage>
</organism>
<dbReference type="InterPro" id="IPR041613">
    <property type="entry name" value="Pept_S41_N"/>
</dbReference>
<dbReference type="Proteomes" id="UP000219193">
    <property type="component" value="Unassembled WGS sequence"/>
</dbReference>
<dbReference type="RefSeq" id="WP_097056845.1">
    <property type="nucleotide sequence ID" value="NZ_OCMF01000004.1"/>
</dbReference>
<keyword evidence="2" id="KW-0378">Hydrolase</keyword>
<protein>
    <submittedName>
        <fullName evidence="2">C-terminal processing protease CtpA/Prc, contains a PDZ domain</fullName>
    </submittedName>
</protein>
<dbReference type="SMART" id="SM00245">
    <property type="entry name" value="TSPc"/>
    <property type="match status" value="1"/>
</dbReference>
<dbReference type="InterPro" id="IPR029045">
    <property type="entry name" value="ClpP/crotonase-like_dom_sf"/>
</dbReference>
<dbReference type="Gene3D" id="3.30.750.170">
    <property type="match status" value="1"/>
</dbReference>
<dbReference type="PANTHER" id="PTHR32060:SF30">
    <property type="entry name" value="CARBOXY-TERMINAL PROCESSING PROTEASE CTPA"/>
    <property type="match status" value="1"/>
</dbReference>
<accession>A0A285X6U7</accession>
<dbReference type="GO" id="GO:0006508">
    <property type="term" value="P:proteolysis"/>
    <property type="evidence" value="ECO:0007669"/>
    <property type="project" value="UniProtKB-KW"/>
</dbReference>
<dbReference type="Pfam" id="PF18294">
    <property type="entry name" value="Pept_S41_N"/>
    <property type="match status" value="1"/>
</dbReference>
<dbReference type="EMBL" id="OCMF01000004">
    <property type="protein sequence ID" value="SOC81061.1"/>
    <property type="molecule type" value="Genomic_DNA"/>
</dbReference>
<evidence type="ECO:0000313" key="2">
    <source>
        <dbReference type="EMBL" id="SOC81061.1"/>
    </source>
</evidence>
<dbReference type="Gene3D" id="2.30.42.10">
    <property type="match status" value="1"/>
</dbReference>
<evidence type="ECO:0000313" key="3">
    <source>
        <dbReference type="Proteomes" id="UP000219193"/>
    </source>
</evidence>
<dbReference type="AlphaFoldDB" id="A0A285X6U7"/>
<dbReference type="GO" id="GO:0008236">
    <property type="term" value="F:serine-type peptidase activity"/>
    <property type="evidence" value="ECO:0007669"/>
    <property type="project" value="InterPro"/>
</dbReference>
<dbReference type="PANTHER" id="PTHR32060">
    <property type="entry name" value="TAIL-SPECIFIC PROTEASE"/>
    <property type="match status" value="1"/>
</dbReference>
<dbReference type="SUPFAM" id="SSF50156">
    <property type="entry name" value="PDZ domain-like"/>
    <property type="match status" value="1"/>
</dbReference>
<dbReference type="Gene3D" id="3.90.226.10">
    <property type="entry name" value="2-enoyl-CoA Hydratase, Chain A, domain 1"/>
    <property type="match status" value="1"/>
</dbReference>
<evidence type="ECO:0000259" key="1">
    <source>
        <dbReference type="SMART" id="SM00245"/>
    </source>
</evidence>
<feature type="domain" description="Tail specific protease" evidence="1">
    <location>
        <begin position="201"/>
        <end position="424"/>
    </location>
</feature>
<dbReference type="OrthoDB" id="7168509at2"/>
<dbReference type="GO" id="GO:0007165">
    <property type="term" value="P:signal transduction"/>
    <property type="evidence" value="ECO:0007669"/>
    <property type="project" value="TreeGrafter"/>
</dbReference>
<keyword evidence="2" id="KW-0645">Protease</keyword>
<sequence length="495" mass="54882">MKMKNVPLLLILSAFIFTSCSKDEIVTEQNLTSTETGEETAVAEDLEVEEFIYDGLNEIYLYKADVPVLADDYFKNTGEKSDFLAGYSSPEDLFDDLISSQDRFSFISDNYKELEDSFDGISSSTAGMKFGLGKISGTNNIFAFLQYIIPGTSAEEAGLTRGTVFTEVNGQKLTLNNFSSLLDADTFTINIGYVEDGTLVLTDKTATLTHSRYTANPVHLVKTIEMEGRKIGYLMYNSFVADFDDELNSAFAQLKSEGVTELILDLRYNGGGSVESAVDLASMITGQFEGQIFMKEQWNEKYQTYYEQNDPESLINRFNKTIRTGENINSLNLSKVYVLTTNASASASELVINGLEPYINVVQVGETTTGKFQASVTLYDSDDFGRDGANKNHTYAIQPLVLKSANAQGKSDYVDGLAPDVSKREDISNLGILGDPTEPFLEAALNHIFGRIQQAPTAQQKRAEDNFKRIGESGMYEPGYQKMYLDKLPPILKRD</sequence>
<dbReference type="InterPro" id="IPR036034">
    <property type="entry name" value="PDZ_sf"/>
</dbReference>
<dbReference type="PROSITE" id="PS51257">
    <property type="entry name" value="PROKAR_LIPOPROTEIN"/>
    <property type="match status" value="1"/>
</dbReference>
<dbReference type="SUPFAM" id="SSF52096">
    <property type="entry name" value="ClpP/crotonase"/>
    <property type="match status" value="1"/>
</dbReference>
<proteinExistence type="predicted"/>
<keyword evidence="3" id="KW-1185">Reference proteome</keyword>
<name>A0A285X6U7_9FLAO</name>